<dbReference type="Proteomes" id="UP001336020">
    <property type="component" value="Unassembled WGS sequence"/>
</dbReference>
<proteinExistence type="predicted"/>
<dbReference type="InterPro" id="IPR023393">
    <property type="entry name" value="START-like_dom_sf"/>
</dbReference>
<comment type="caution">
    <text evidence="1">The sequence shown here is derived from an EMBL/GenBank/DDBJ whole genome shotgun (WGS) entry which is preliminary data.</text>
</comment>
<keyword evidence="2" id="KW-1185">Reference proteome</keyword>
<dbReference type="RefSeq" id="WP_330133621.1">
    <property type="nucleotide sequence ID" value="NZ_JAUTXY010000005.1"/>
</dbReference>
<dbReference type="Pfam" id="PF10604">
    <property type="entry name" value="Polyketide_cyc2"/>
    <property type="match status" value="1"/>
</dbReference>
<dbReference type="Gene3D" id="3.30.530.20">
    <property type="match status" value="1"/>
</dbReference>
<dbReference type="CDD" id="cd07812">
    <property type="entry name" value="SRPBCC"/>
    <property type="match status" value="1"/>
</dbReference>
<dbReference type="EMBL" id="JAUTXY010000005">
    <property type="protein sequence ID" value="MEE2058373.1"/>
    <property type="molecule type" value="Genomic_DNA"/>
</dbReference>
<evidence type="ECO:0000313" key="2">
    <source>
        <dbReference type="Proteomes" id="UP001336020"/>
    </source>
</evidence>
<gene>
    <name evidence="1" type="ORF">Q7514_12660</name>
</gene>
<accession>A0ABU7L9Z3</accession>
<reference evidence="1 2" key="1">
    <citation type="submission" date="2023-07" db="EMBL/GenBank/DDBJ databases">
        <authorList>
            <person name="Girao M."/>
            <person name="Carvalho M.F."/>
        </authorList>
    </citation>
    <scope>NUCLEOTIDE SEQUENCE [LARGE SCALE GENOMIC DNA]</scope>
    <source>
        <strain evidence="1 2">YIM65754</strain>
    </source>
</reference>
<name>A0ABU7L9Z3_9NOCA</name>
<organism evidence="1 2">
    <name type="scientific">Rhodococcus artemisiae</name>
    <dbReference type="NCBI Taxonomy" id="714159"/>
    <lineage>
        <taxon>Bacteria</taxon>
        <taxon>Bacillati</taxon>
        <taxon>Actinomycetota</taxon>
        <taxon>Actinomycetes</taxon>
        <taxon>Mycobacteriales</taxon>
        <taxon>Nocardiaceae</taxon>
        <taxon>Rhodococcus</taxon>
    </lineage>
</organism>
<sequence length="147" mass="16327">MIEVHHTAVAEVPVDVAFDYIDDHRTVPDWMFGVVRFEPVGAQIHGLGAKFDATMRVGPKNLDSRVEIVEWEHSKAIVLSSISGFRTSSSWRFTELDDRQARLDVIFGYELPGGLAGRALGKLIEPIVGTAVRQTEQALRVQLTQLA</sequence>
<protein>
    <submittedName>
        <fullName evidence="1">SRPBCC family protein</fullName>
    </submittedName>
</protein>
<dbReference type="SUPFAM" id="SSF55961">
    <property type="entry name" value="Bet v1-like"/>
    <property type="match status" value="1"/>
</dbReference>
<evidence type="ECO:0000313" key="1">
    <source>
        <dbReference type="EMBL" id="MEE2058373.1"/>
    </source>
</evidence>
<dbReference type="InterPro" id="IPR019587">
    <property type="entry name" value="Polyketide_cyclase/dehydratase"/>
</dbReference>